<proteinExistence type="predicted"/>
<dbReference type="Proteomes" id="UP000644699">
    <property type="component" value="Unassembled WGS sequence"/>
</dbReference>
<sequence length="347" mass="37976">MAYRDEIDRLLAQYGEQVRTAFLSAIDDIANSVTLKVIVERLERGDVNGAIEAIGLDPQAFERLERAIADAYAGGGEAEVGNLPAIREPSGARVIFRFGTRNTEGERQLREHSSTLVTRIVADQREAIRGALSEGLAEGKNPRATALDVVGRIDRATNRRTGGIIGLTAAQERYVASARAELASGDPKRLQAFLERERRDKRFDRTINAAIKSGSALPAELVTRITGRYADSLLALRGEMLARTETMTALAKGRDDAIRQQIDSGKIANEDVTKRWRSAKDERVRLTHRILDGKSAPMDGFFVSPSGAMLKHPCDPSAPASEVVGCRCFMVYEVDRIGVAVRKMQAA</sequence>
<dbReference type="AlphaFoldDB" id="A0A917EBA8"/>
<organism evidence="2 3">
    <name type="scientific">Aureimonas endophytica</name>
    <dbReference type="NCBI Taxonomy" id="2027858"/>
    <lineage>
        <taxon>Bacteria</taxon>
        <taxon>Pseudomonadati</taxon>
        <taxon>Pseudomonadota</taxon>
        <taxon>Alphaproteobacteria</taxon>
        <taxon>Hyphomicrobiales</taxon>
        <taxon>Aurantimonadaceae</taxon>
        <taxon>Aureimonas</taxon>
    </lineage>
</organism>
<dbReference type="RefSeq" id="WP_188911941.1">
    <property type="nucleotide sequence ID" value="NZ_BMIQ01000008.1"/>
</dbReference>
<keyword evidence="3" id="KW-1185">Reference proteome</keyword>
<comment type="caution">
    <text evidence="2">The sequence shown here is derived from an EMBL/GenBank/DDBJ whole genome shotgun (WGS) entry which is preliminary data.</text>
</comment>
<evidence type="ECO:0000313" key="2">
    <source>
        <dbReference type="EMBL" id="GGE18187.1"/>
    </source>
</evidence>
<dbReference type="EMBL" id="BMIQ01000008">
    <property type="protein sequence ID" value="GGE18187.1"/>
    <property type="molecule type" value="Genomic_DNA"/>
</dbReference>
<dbReference type="Pfam" id="PF04233">
    <property type="entry name" value="Phage_Mu_F"/>
    <property type="match status" value="1"/>
</dbReference>
<reference evidence="2" key="1">
    <citation type="journal article" date="2014" name="Int. J. Syst. Evol. Microbiol.">
        <title>Complete genome sequence of Corynebacterium casei LMG S-19264T (=DSM 44701T), isolated from a smear-ripened cheese.</title>
        <authorList>
            <consortium name="US DOE Joint Genome Institute (JGI-PGF)"/>
            <person name="Walter F."/>
            <person name="Albersmeier A."/>
            <person name="Kalinowski J."/>
            <person name="Ruckert C."/>
        </authorList>
    </citation>
    <scope>NUCLEOTIDE SEQUENCE</scope>
    <source>
        <strain evidence="2">CGMCC 1.15367</strain>
    </source>
</reference>
<accession>A0A917EBA8</accession>
<evidence type="ECO:0000259" key="1">
    <source>
        <dbReference type="Pfam" id="PF04233"/>
    </source>
</evidence>
<reference evidence="2" key="2">
    <citation type="submission" date="2020-09" db="EMBL/GenBank/DDBJ databases">
        <authorList>
            <person name="Sun Q."/>
            <person name="Zhou Y."/>
        </authorList>
    </citation>
    <scope>NUCLEOTIDE SEQUENCE</scope>
    <source>
        <strain evidence="2">CGMCC 1.15367</strain>
    </source>
</reference>
<dbReference type="InterPro" id="IPR006528">
    <property type="entry name" value="Phage_head_morphogenesis_dom"/>
</dbReference>
<evidence type="ECO:0000313" key="3">
    <source>
        <dbReference type="Proteomes" id="UP000644699"/>
    </source>
</evidence>
<protein>
    <recommendedName>
        <fullName evidence="1">Phage head morphogenesis domain-containing protein</fullName>
    </recommendedName>
</protein>
<feature type="domain" description="Phage head morphogenesis" evidence="1">
    <location>
        <begin position="210"/>
        <end position="329"/>
    </location>
</feature>
<name>A0A917EBA8_9HYPH</name>
<gene>
    <name evidence="2" type="ORF">GCM10011390_41710</name>
</gene>